<gene>
    <name evidence="7" type="ORF">Scaly_2138800</name>
</gene>
<name>A0AAW2MMX7_9LAMI</name>
<dbReference type="InterPro" id="IPR040418">
    <property type="entry name" value="CRWN"/>
</dbReference>
<keyword evidence="2" id="KW-0539">Nucleus</keyword>
<comment type="subcellular location">
    <subcellularLocation>
        <location evidence="3">Nucleus lamina</location>
    </subcellularLocation>
</comment>
<feature type="compositionally biased region" description="Polar residues" evidence="6">
    <location>
        <begin position="734"/>
        <end position="745"/>
    </location>
</feature>
<organism evidence="7">
    <name type="scientific">Sesamum calycinum</name>
    <dbReference type="NCBI Taxonomy" id="2727403"/>
    <lineage>
        <taxon>Eukaryota</taxon>
        <taxon>Viridiplantae</taxon>
        <taxon>Streptophyta</taxon>
        <taxon>Embryophyta</taxon>
        <taxon>Tracheophyta</taxon>
        <taxon>Spermatophyta</taxon>
        <taxon>Magnoliopsida</taxon>
        <taxon>eudicotyledons</taxon>
        <taxon>Gunneridae</taxon>
        <taxon>Pentapetalae</taxon>
        <taxon>asterids</taxon>
        <taxon>lamiids</taxon>
        <taxon>Lamiales</taxon>
        <taxon>Pedaliaceae</taxon>
        <taxon>Sesamum</taxon>
    </lineage>
</organism>
<reference evidence="7" key="1">
    <citation type="submission" date="2020-06" db="EMBL/GenBank/DDBJ databases">
        <authorList>
            <person name="Li T."/>
            <person name="Hu X."/>
            <person name="Zhang T."/>
            <person name="Song X."/>
            <person name="Zhang H."/>
            <person name="Dai N."/>
            <person name="Sheng W."/>
            <person name="Hou X."/>
            <person name="Wei L."/>
        </authorList>
    </citation>
    <scope>NUCLEOTIDE SEQUENCE</scope>
    <source>
        <strain evidence="7">KEN8</strain>
        <tissue evidence="7">Leaf</tissue>
    </source>
</reference>
<keyword evidence="1 5" id="KW-0175">Coiled coil</keyword>
<feature type="coiled-coil region" evidence="5">
    <location>
        <begin position="89"/>
        <end position="116"/>
    </location>
</feature>
<sequence>MASATSHSERFVVTPRSAARIALSPNSGSARVLKTPLSDEDIWKRLKEAGFDEESIKRRDKAALIAYIAKLEAEIYEHQHHMGLLILERKEWLSKYEEAKSAADSAELNLKRERASHVSDLADAKKREDSLKKALGIEKECVKNIEKTLHEMRTEYAEVKVAAESKFAEARSMMEDALRKLTEAEDKMRAAKSLEAEASRYHRTAERKLHEVEEREDALRRRIISSKSDFEAKEKEIQLERQSLSERQKKFCSIQERLLDSQALLNQREEYVFTKTQELKRFEKELEDLKLSIDKERTSAVIRRERDLLKKEEEALLLQAKLASRESDNVQKVISNHEANLAMKNSAFEAEAEMKRKLLEDEINAKRRAWELKELDIKQREDFVSERERELDVASRHLKEKEKEVEEREEIRRMKLDLQKSSDLLEEKKKHINDVEEKVEAMTSETNELLALELKLKEEIDMISAQKRELEAEADHLKAEKAKFEAEWELIDEKREVLVKEAERIAEERLTVSKFLKDERESLKAEKDAMREQYKSDLESLSRDREAFMSELERERAEWFSKIQKERADFMLDIEMQKKELNNCIEKRREEIENYLTEREKEFEEEKKKELQHITSLKERVAEELEHVNSEMKRLDAERREINLDREKRDQEWTELNNSIEELKVQREKLEKQRELLRADREEILAQIETLKKLEDLKERLDSIAVHEMHQSNLLSNNQRRSSKRLVNQQKELLLDQNGTANNGFGRNASGGKESDRSSSPLSAPFSWLKRCADTLLEQRQNNKKRRKEEDGIAHGSEDTPPCSPDKCSNTSKIEHTVMPFNHTPVGAETNIYIDKIITIQEVTTVGVERVTGDNEEGAPWHDGDKVGNNGNVALEINGKH</sequence>
<feature type="compositionally biased region" description="Basic and acidic residues" evidence="6">
    <location>
        <begin position="788"/>
        <end position="798"/>
    </location>
</feature>
<feature type="coiled-coil region" evidence="5">
    <location>
        <begin position="142"/>
        <end position="247"/>
    </location>
</feature>
<evidence type="ECO:0000256" key="4">
    <source>
        <dbReference type="ARBA" id="ARBA00024208"/>
    </source>
</evidence>
<feature type="coiled-coil region" evidence="5">
    <location>
        <begin position="349"/>
        <end position="487"/>
    </location>
</feature>
<dbReference type="EMBL" id="JACGWM010000013">
    <property type="protein sequence ID" value="KAL0332373.1"/>
    <property type="molecule type" value="Genomic_DNA"/>
</dbReference>
<proteinExistence type="inferred from homology"/>
<evidence type="ECO:0000256" key="5">
    <source>
        <dbReference type="SAM" id="Coils"/>
    </source>
</evidence>
<feature type="coiled-coil region" evidence="5">
    <location>
        <begin position="272"/>
        <end position="299"/>
    </location>
</feature>
<dbReference type="GO" id="GO:0005652">
    <property type="term" value="C:nuclear lamina"/>
    <property type="evidence" value="ECO:0007669"/>
    <property type="project" value="UniProtKB-SubCell"/>
</dbReference>
<evidence type="ECO:0000313" key="7">
    <source>
        <dbReference type="EMBL" id="KAL0332373.1"/>
    </source>
</evidence>
<reference evidence="7" key="2">
    <citation type="journal article" date="2024" name="Plant">
        <title>Genomic evolution and insights into agronomic trait innovations of Sesamum species.</title>
        <authorList>
            <person name="Miao H."/>
            <person name="Wang L."/>
            <person name="Qu L."/>
            <person name="Liu H."/>
            <person name="Sun Y."/>
            <person name="Le M."/>
            <person name="Wang Q."/>
            <person name="Wei S."/>
            <person name="Zheng Y."/>
            <person name="Lin W."/>
            <person name="Duan Y."/>
            <person name="Cao H."/>
            <person name="Xiong S."/>
            <person name="Wang X."/>
            <person name="Wei L."/>
            <person name="Li C."/>
            <person name="Ma Q."/>
            <person name="Ju M."/>
            <person name="Zhao R."/>
            <person name="Li G."/>
            <person name="Mu C."/>
            <person name="Tian Q."/>
            <person name="Mei H."/>
            <person name="Zhang T."/>
            <person name="Gao T."/>
            <person name="Zhang H."/>
        </authorList>
    </citation>
    <scope>NUCLEOTIDE SEQUENCE</scope>
    <source>
        <strain evidence="7">KEN8</strain>
    </source>
</reference>
<comment type="similarity">
    <text evidence="4">Belongs to the CRWN family.</text>
</comment>
<dbReference type="PANTHER" id="PTHR31908:SF2">
    <property type="entry name" value="PROTEIN CROWDED NUCLEI 4"/>
    <property type="match status" value="1"/>
</dbReference>
<feature type="region of interest" description="Disordered" evidence="6">
    <location>
        <begin position="779"/>
        <end position="811"/>
    </location>
</feature>
<accession>A0AAW2MMX7</accession>
<evidence type="ECO:0000256" key="3">
    <source>
        <dbReference type="ARBA" id="ARBA00024186"/>
    </source>
</evidence>
<evidence type="ECO:0000256" key="6">
    <source>
        <dbReference type="SAM" id="MobiDB-lite"/>
    </source>
</evidence>
<dbReference type="AlphaFoldDB" id="A0AAW2MMX7"/>
<protein>
    <submittedName>
        <fullName evidence="7">Protein CROWDED NUCLEI 4</fullName>
    </submittedName>
</protein>
<dbReference type="PANTHER" id="PTHR31908">
    <property type="entry name" value="PROTEIN CROWDED NUCLEI 4"/>
    <property type="match status" value="1"/>
</dbReference>
<evidence type="ECO:0000256" key="1">
    <source>
        <dbReference type="ARBA" id="ARBA00023054"/>
    </source>
</evidence>
<dbReference type="GO" id="GO:0006997">
    <property type="term" value="P:nucleus organization"/>
    <property type="evidence" value="ECO:0007669"/>
    <property type="project" value="InterPro"/>
</dbReference>
<evidence type="ECO:0000256" key="2">
    <source>
        <dbReference type="ARBA" id="ARBA00023242"/>
    </source>
</evidence>
<comment type="caution">
    <text evidence="7">The sequence shown here is derived from an EMBL/GenBank/DDBJ whole genome shotgun (WGS) entry which is preliminary data.</text>
</comment>
<feature type="region of interest" description="Disordered" evidence="6">
    <location>
        <begin position="734"/>
        <end position="764"/>
    </location>
</feature>
<feature type="coiled-coil region" evidence="5">
    <location>
        <begin position="513"/>
        <end position="694"/>
    </location>
</feature>